<keyword evidence="3" id="KW-0808">Transferase</keyword>
<dbReference type="PANTHER" id="PTHR43451">
    <property type="entry name" value="ACETYLTRANSFERASE (GNAT) FAMILY PROTEIN"/>
    <property type="match status" value="1"/>
</dbReference>
<dbReference type="EMBL" id="VWPJ01000001">
    <property type="protein sequence ID" value="KAA5607509.1"/>
    <property type="molecule type" value="Genomic_DNA"/>
</dbReference>
<dbReference type="Gene3D" id="3.40.630.30">
    <property type="match status" value="1"/>
</dbReference>
<evidence type="ECO:0000313" key="4">
    <source>
        <dbReference type="Proteomes" id="UP000324065"/>
    </source>
</evidence>
<dbReference type="InterPro" id="IPR016181">
    <property type="entry name" value="Acyl_CoA_acyltransferase"/>
</dbReference>
<dbReference type="SUPFAM" id="SSF55729">
    <property type="entry name" value="Acyl-CoA N-acyltransferases (Nat)"/>
    <property type="match status" value="1"/>
</dbReference>
<feature type="region of interest" description="Disordered" evidence="1">
    <location>
        <begin position="1"/>
        <end position="42"/>
    </location>
</feature>
<dbReference type="InterPro" id="IPR000182">
    <property type="entry name" value="GNAT_dom"/>
</dbReference>
<gene>
    <name evidence="3" type="ORF">F1188_01725</name>
</gene>
<dbReference type="GO" id="GO:0016747">
    <property type="term" value="F:acyltransferase activity, transferring groups other than amino-acyl groups"/>
    <property type="evidence" value="ECO:0007669"/>
    <property type="project" value="InterPro"/>
</dbReference>
<protein>
    <submittedName>
        <fullName evidence="3">GNAT family N-acetyltransferase</fullName>
    </submittedName>
</protein>
<organism evidence="3 4">
    <name type="scientific">Roseospira marina</name>
    <dbReference type="NCBI Taxonomy" id="140057"/>
    <lineage>
        <taxon>Bacteria</taxon>
        <taxon>Pseudomonadati</taxon>
        <taxon>Pseudomonadota</taxon>
        <taxon>Alphaproteobacteria</taxon>
        <taxon>Rhodospirillales</taxon>
        <taxon>Rhodospirillaceae</taxon>
        <taxon>Roseospira</taxon>
    </lineage>
</organism>
<dbReference type="InterPro" id="IPR052564">
    <property type="entry name" value="N-acetyltrans/Recomb-assoc"/>
</dbReference>
<evidence type="ECO:0000259" key="2">
    <source>
        <dbReference type="PROSITE" id="PS51186"/>
    </source>
</evidence>
<dbReference type="PROSITE" id="PS51186">
    <property type="entry name" value="GNAT"/>
    <property type="match status" value="1"/>
</dbReference>
<accession>A0A5M6II44</accession>
<proteinExistence type="predicted"/>
<dbReference type="PANTHER" id="PTHR43451:SF1">
    <property type="entry name" value="ACETYLTRANSFERASE"/>
    <property type="match status" value="1"/>
</dbReference>
<dbReference type="Proteomes" id="UP000324065">
    <property type="component" value="Unassembled WGS sequence"/>
</dbReference>
<reference evidence="3 4" key="1">
    <citation type="submission" date="2019-09" db="EMBL/GenBank/DDBJ databases">
        <title>Genome sequence of Roseospira marina, one of the more divergent members of the non-sulfur purple photosynthetic bacterial family, the Rhodospirillaceae.</title>
        <authorList>
            <person name="Meyer T."/>
            <person name="Kyndt J."/>
        </authorList>
    </citation>
    <scope>NUCLEOTIDE SEQUENCE [LARGE SCALE GENOMIC DNA]</scope>
    <source>
        <strain evidence="3 4">DSM 15113</strain>
    </source>
</reference>
<dbReference type="AlphaFoldDB" id="A0A5M6II44"/>
<dbReference type="Pfam" id="PF13673">
    <property type="entry name" value="Acetyltransf_10"/>
    <property type="match status" value="1"/>
</dbReference>
<name>A0A5M6II44_9PROT</name>
<dbReference type="CDD" id="cd04301">
    <property type="entry name" value="NAT_SF"/>
    <property type="match status" value="1"/>
</dbReference>
<evidence type="ECO:0000256" key="1">
    <source>
        <dbReference type="SAM" id="MobiDB-lite"/>
    </source>
</evidence>
<keyword evidence="4" id="KW-1185">Reference proteome</keyword>
<evidence type="ECO:0000313" key="3">
    <source>
        <dbReference type="EMBL" id="KAA5607509.1"/>
    </source>
</evidence>
<feature type="domain" description="N-acetyltransferase" evidence="2">
    <location>
        <begin position="92"/>
        <end position="228"/>
    </location>
</feature>
<comment type="caution">
    <text evidence="3">The sequence shown here is derived from an EMBL/GenBank/DDBJ whole genome shotgun (WGS) entry which is preliminary data.</text>
</comment>
<sequence length="237" mass="26326">MIDPWSGSRARLASRSPWTPDSDRTRDPSMTLTFSPPPFVTPQRPVRRFGRRIAMVGDRSPQSATDDVGASGLRVRPMVAVDTGRVHDFLIAQYETFNAADNTPVGHAHFQAFVSAPALRDRLDEGCIAHVAERDGTVLGMCELHLDGYLTLLYVRGDHHGRGIGRRLLKQGLETLHTVAPAITVVRVRGTPYARGFYTHMGFEPLADALQEDHGIRFHPFLMRLPTHPQRDTVTGT</sequence>
<dbReference type="OrthoDB" id="9789081at2"/>